<dbReference type="Pfam" id="PF00076">
    <property type="entry name" value="RRM_1"/>
    <property type="match status" value="1"/>
</dbReference>
<proteinExistence type="predicted"/>
<feature type="domain" description="RRM" evidence="4">
    <location>
        <begin position="110"/>
        <end position="183"/>
    </location>
</feature>
<dbReference type="Gene3D" id="3.30.70.330">
    <property type="match status" value="2"/>
</dbReference>
<evidence type="ECO:0000313" key="6">
    <source>
        <dbReference type="Proteomes" id="UP000789375"/>
    </source>
</evidence>
<feature type="compositionally biased region" description="Low complexity" evidence="3">
    <location>
        <begin position="371"/>
        <end position="382"/>
    </location>
</feature>
<organism evidence="5 6">
    <name type="scientific">Funneliformis mosseae</name>
    <name type="common">Endomycorrhizal fungus</name>
    <name type="synonym">Glomus mosseae</name>
    <dbReference type="NCBI Taxonomy" id="27381"/>
    <lineage>
        <taxon>Eukaryota</taxon>
        <taxon>Fungi</taxon>
        <taxon>Fungi incertae sedis</taxon>
        <taxon>Mucoromycota</taxon>
        <taxon>Glomeromycotina</taxon>
        <taxon>Glomeromycetes</taxon>
        <taxon>Glomerales</taxon>
        <taxon>Glomeraceae</taxon>
        <taxon>Funneliformis</taxon>
    </lineage>
</organism>
<dbReference type="AlphaFoldDB" id="A0A9N9FAC1"/>
<evidence type="ECO:0000259" key="4">
    <source>
        <dbReference type="PROSITE" id="PS50102"/>
    </source>
</evidence>
<protein>
    <submittedName>
        <fullName evidence="5">16082_t:CDS:1</fullName>
    </submittedName>
</protein>
<dbReference type="PANTHER" id="PTHR23189">
    <property type="entry name" value="RNA RECOGNITION MOTIF-CONTAINING"/>
    <property type="match status" value="1"/>
</dbReference>
<feature type="region of interest" description="Disordered" evidence="3">
    <location>
        <begin position="591"/>
        <end position="618"/>
    </location>
</feature>
<reference evidence="5" key="1">
    <citation type="submission" date="2021-06" db="EMBL/GenBank/DDBJ databases">
        <authorList>
            <person name="Kallberg Y."/>
            <person name="Tangrot J."/>
            <person name="Rosling A."/>
        </authorList>
    </citation>
    <scope>NUCLEOTIDE SEQUENCE</scope>
    <source>
        <strain evidence="5">87-6 pot B 2015</strain>
    </source>
</reference>
<dbReference type="Proteomes" id="UP000789375">
    <property type="component" value="Unassembled WGS sequence"/>
</dbReference>
<dbReference type="InterPro" id="IPR000504">
    <property type="entry name" value="RRM_dom"/>
</dbReference>
<evidence type="ECO:0000313" key="5">
    <source>
        <dbReference type="EMBL" id="CAG8520689.1"/>
    </source>
</evidence>
<dbReference type="InterPro" id="IPR035979">
    <property type="entry name" value="RBD_domain_sf"/>
</dbReference>
<accession>A0A9N9FAC1</accession>
<sequence length="618" mass="70710">MDRLRERHNPYPERKPLSNVNIMKCKVRGRGKSLRVPGGNMPFDRNPQFRGLQPPSPFWDESKTFEPSQAPMFDFFVNGNGPGVQDNNVKFNKNDPAFLEARLALERPCRTLFIRNIQYGTKTELVRSKFEEYGEIRDIFDIIEKRGMLFLSFYDIRASEKAKVEMQNYEFGGRKIDVHYSLPKENEEMIYCDRDKNQGTLFITLKEGKAPLDNDALIHHFSQFGEVKVVREYRTHPNQRFVEFWDSRACTRAHDATLNAEYNGGHFDCKFAWDVSAKQRAGNIINRLSIGNELLLKRPADINNFERIPFHEHADENFVNRSADVEDFLNRLSPQLLAGEMTQRYHENGYPSARDVHEYSPENGYNGAAFPSPQSSQHSSPQNQRVTPQTQFSNVKTEPKSVIDFGPLSETERLEQANKVQQVYDFYDCGYTIGSVNCTTMSSQVAPVLNNTVYNNALGITPGVNPVVNPAFLNAIVNEISAGHNHQTVQAANSDKNHTDTNPNMSQPSQRSNTIRVNELLALLVQKQQIDANSVTLQQQQQHYVGTNQYNNNYNTQQQQILPGGFQYSLIPQQQQTYQQNNVTTYPNPYESLTPQKIQTHPPPQQLASFTNHYDHSS</sequence>
<evidence type="ECO:0000256" key="3">
    <source>
        <dbReference type="SAM" id="MobiDB-lite"/>
    </source>
</evidence>
<evidence type="ECO:0000256" key="2">
    <source>
        <dbReference type="PROSITE-ProRule" id="PRU00176"/>
    </source>
</evidence>
<feature type="compositionally biased region" description="Polar residues" evidence="3">
    <location>
        <begin position="383"/>
        <end position="396"/>
    </location>
</feature>
<dbReference type="CDD" id="cd12276">
    <property type="entry name" value="RRM2_MEI2_EAR1_like"/>
    <property type="match status" value="1"/>
</dbReference>
<dbReference type="PROSITE" id="PS50102">
    <property type="entry name" value="RRM"/>
    <property type="match status" value="1"/>
</dbReference>
<feature type="region of interest" description="Disordered" evidence="3">
    <location>
        <begin position="31"/>
        <end position="51"/>
    </location>
</feature>
<feature type="region of interest" description="Disordered" evidence="3">
    <location>
        <begin position="490"/>
        <end position="512"/>
    </location>
</feature>
<dbReference type="SMART" id="SM00360">
    <property type="entry name" value="RRM"/>
    <property type="match status" value="2"/>
</dbReference>
<comment type="caution">
    <text evidence="5">The sequence shown here is derived from an EMBL/GenBank/DDBJ whole genome shotgun (WGS) entry which is preliminary data.</text>
</comment>
<dbReference type="SUPFAM" id="SSF54928">
    <property type="entry name" value="RNA-binding domain, RBD"/>
    <property type="match status" value="1"/>
</dbReference>
<name>A0A9N9FAC1_FUNMO</name>
<evidence type="ECO:0000256" key="1">
    <source>
        <dbReference type="ARBA" id="ARBA00022884"/>
    </source>
</evidence>
<keyword evidence="1 2" id="KW-0694">RNA-binding</keyword>
<keyword evidence="6" id="KW-1185">Reference proteome</keyword>
<gene>
    <name evidence="5" type="ORF">FMOSSE_LOCUS5016</name>
</gene>
<dbReference type="InterPro" id="IPR012677">
    <property type="entry name" value="Nucleotide-bd_a/b_plait_sf"/>
</dbReference>
<dbReference type="GO" id="GO:0003723">
    <property type="term" value="F:RNA binding"/>
    <property type="evidence" value="ECO:0007669"/>
    <property type="project" value="UniProtKB-UniRule"/>
</dbReference>
<feature type="region of interest" description="Disordered" evidence="3">
    <location>
        <begin position="351"/>
        <end position="401"/>
    </location>
</feature>
<dbReference type="EMBL" id="CAJVPP010000901">
    <property type="protein sequence ID" value="CAG8520689.1"/>
    <property type="molecule type" value="Genomic_DNA"/>
</dbReference>